<evidence type="ECO:0000313" key="3">
    <source>
        <dbReference type="Proteomes" id="UP000594637"/>
    </source>
</evidence>
<dbReference type="EMBL" id="CP063989">
    <property type="protein sequence ID" value="QPL05632.1"/>
    <property type="molecule type" value="Genomic_DNA"/>
</dbReference>
<evidence type="ECO:0000313" key="2">
    <source>
        <dbReference type="EMBL" id="QPL05632.1"/>
    </source>
</evidence>
<organism evidence="2 3">
    <name type="scientific">Actinomyces respiraculi</name>
    <dbReference type="NCBI Taxonomy" id="2744574"/>
    <lineage>
        <taxon>Bacteria</taxon>
        <taxon>Bacillati</taxon>
        <taxon>Actinomycetota</taxon>
        <taxon>Actinomycetes</taxon>
        <taxon>Actinomycetales</taxon>
        <taxon>Actinomycetaceae</taxon>
        <taxon>Actinomyces</taxon>
    </lineage>
</organism>
<keyword evidence="3" id="KW-1185">Reference proteome</keyword>
<sequence>MDPVLNPYVPGAGRRPAALVGRDDVINVWDIMLRRAERGTTDQPLVLYGLRGVGKTVLLTRLRHDADKREWITVQIEAGTGKGLREIVGEGLYGPLSDRARPSAGTRLLRALKTALSFKASYDQTGSWSFGIDLSGRSGGGADSGVLETDLKKILKDVSLAAAEEGSGLALLIDEAQDLSAEDLTTLVAVSHAAAQDDWPVLFALAGLPSLPQTLSEARSYSERFRFVKVERLDPDGAAAALADPAKAEGVMWDNDALSHVVEHSGRYPYFIQQFGQEAWNAASDTRIDRPAAELGVVSGLTQLDNGFFRARWDRTTQAEKRYLRAMCPEGEDGIGSGEVASRLNRTIQSQSGVRNSLIRKGIVYAPDHGVVAFTVPGMAGFISRQHGE</sequence>
<dbReference type="AlphaFoldDB" id="A0A7T0LKW0"/>
<dbReference type="InterPro" id="IPR052026">
    <property type="entry name" value="ExeA_AAA_ATPase_DNA-bind"/>
</dbReference>
<dbReference type="InterPro" id="IPR041664">
    <property type="entry name" value="AAA_16"/>
</dbReference>
<dbReference type="Pfam" id="PF13191">
    <property type="entry name" value="AAA_16"/>
    <property type="match status" value="1"/>
</dbReference>
<evidence type="ECO:0000259" key="1">
    <source>
        <dbReference type="Pfam" id="PF13191"/>
    </source>
</evidence>
<dbReference type="PANTHER" id="PTHR35894">
    <property type="entry name" value="GENERAL SECRETION PATHWAY PROTEIN A-RELATED"/>
    <property type="match status" value="1"/>
</dbReference>
<proteinExistence type="predicted"/>
<dbReference type="Gene3D" id="3.40.50.300">
    <property type="entry name" value="P-loop containing nucleotide triphosphate hydrolases"/>
    <property type="match status" value="1"/>
</dbReference>
<dbReference type="PANTHER" id="PTHR35894:SF1">
    <property type="entry name" value="PHOSPHORIBULOKINASE _ URIDINE KINASE FAMILY"/>
    <property type="match status" value="1"/>
</dbReference>
<dbReference type="SUPFAM" id="SSF52540">
    <property type="entry name" value="P-loop containing nucleoside triphosphate hydrolases"/>
    <property type="match status" value="1"/>
</dbReference>
<accession>A0A7T0LKW0</accession>
<protein>
    <submittedName>
        <fullName evidence="2">ATP-binding protein</fullName>
    </submittedName>
</protein>
<gene>
    <name evidence="2" type="ORF">ID810_01140</name>
</gene>
<dbReference type="KEGG" id="arep:ID810_01140"/>
<keyword evidence="2" id="KW-0067">ATP-binding</keyword>
<reference evidence="2 3" key="1">
    <citation type="submission" date="2020-11" db="EMBL/GenBank/DDBJ databases">
        <title>Actinomyces sp. ZJ750.</title>
        <authorList>
            <person name="Zhou J."/>
        </authorList>
    </citation>
    <scope>NUCLEOTIDE SEQUENCE [LARGE SCALE GENOMIC DNA]</scope>
    <source>
        <strain evidence="2 3">ZJ750</strain>
    </source>
</reference>
<name>A0A7T0LKW0_9ACTO</name>
<keyword evidence="2" id="KW-0547">Nucleotide-binding</keyword>
<dbReference type="RefSeq" id="WP_166857132.1">
    <property type="nucleotide sequence ID" value="NZ_CP063989.1"/>
</dbReference>
<dbReference type="GO" id="GO:0005524">
    <property type="term" value="F:ATP binding"/>
    <property type="evidence" value="ECO:0007669"/>
    <property type="project" value="UniProtKB-KW"/>
</dbReference>
<feature type="domain" description="Orc1-like AAA ATPase" evidence="1">
    <location>
        <begin position="19"/>
        <end position="202"/>
    </location>
</feature>
<dbReference type="InterPro" id="IPR027417">
    <property type="entry name" value="P-loop_NTPase"/>
</dbReference>
<dbReference type="Proteomes" id="UP000594637">
    <property type="component" value="Chromosome"/>
</dbReference>